<evidence type="ECO:0000256" key="1">
    <source>
        <dbReference type="ARBA" id="ARBA00022801"/>
    </source>
</evidence>
<comment type="caution">
    <text evidence="4">The sequence shown here is derived from an EMBL/GenBank/DDBJ whole genome shotgun (WGS) entry which is preliminary data.</text>
</comment>
<evidence type="ECO:0000259" key="3">
    <source>
        <dbReference type="Pfam" id="PF00144"/>
    </source>
</evidence>
<proteinExistence type="predicted"/>
<sequence length="441" mass="46901">MWRIILVLCAAAAAVDVREARRSLEAANPFAGLQAQLDGVAAYFNTSFSLAIRWGSDEASTFAAASGDDDRTANTRMTTASKFPLGSATKTWTAVAALRANASGAIDLDGPAAPHVDKLLENTSLEQLYGTDAITFRELLSMRAGVQDYDDELFRSKVFAENATDYEPLDIVLDANHTLLCQPGTCGAYSSVGYVLAGLALADAAGAATWDGFDQKAAALGDRSNGADFAATSFPTSGSCADAGAIHEYAPAFDERRRRYGFFDIIDDSCLNGWAMGNILTTPSDLASFWYALFTSEDLVSADARRAMTAFAPLTVGWSVGLEYGLGAMLSGYKERSGNWSRVATLVGHGGEDYGSLAEINGFNPALNFSITLAMGSAVGMNCSNSLGSNYGAKGQAACYVYDQVLQAISSEIPRLECGVDDARRRGRRLDPSEDWTCVPF</sequence>
<feature type="chain" id="PRO_5046578087" evidence="2">
    <location>
        <begin position="21"/>
        <end position="441"/>
    </location>
</feature>
<keyword evidence="5" id="KW-1185">Reference proteome</keyword>
<dbReference type="Gene3D" id="3.40.710.10">
    <property type="entry name" value="DD-peptidase/beta-lactamase superfamily"/>
    <property type="match status" value="1"/>
</dbReference>
<protein>
    <submittedName>
        <fullName evidence="4">Beta-lactamase</fullName>
    </submittedName>
</protein>
<dbReference type="Proteomes" id="UP001363151">
    <property type="component" value="Unassembled WGS sequence"/>
</dbReference>
<name>A0ABR1FQB8_AURAN</name>
<evidence type="ECO:0000256" key="2">
    <source>
        <dbReference type="SAM" id="SignalP"/>
    </source>
</evidence>
<dbReference type="InterPro" id="IPR012338">
    <property type="entry name" value="Beta-lactam/transpept-like"/>
</dbReference>
<evidence type="ECO:0000313" key="4">
    <source>
        <dbReference type="EMBL" id="KAK7235700.1"/>
    </source>
</evidence>
<dbReference type="SUPFAM" id="SSF56601">
    <property type="entry name" value="beta-lactamase/transpeptidase-like"/>
    <property type="match status" value="1"/>
</dbReference>
<reference evidence="4 5" key="1">
    <citation type="submission" date="2024-03" db="EMBL/GenBank/DDBJ databases">
        <title>Aureococcus anophagefferens CCMP1851 and Kratosvirus quantuckense: Draft genome of a second virus-susceptible host strain in the model system.</title>
        <authorList>
            <person name="Chase E."/>
            <person name="Truchon A.R."/>
            <person name="Schepens W."/>
            <person name="Wilhelm S.W."/>
        </authorList>
    </citation>
    <scope>NUCLEOTIDE SEQUENCE [LARGE SCALE GENOMIC DNA]</scope>
    <source>
        <strain evidence="4 5">CCMP1851</strain>
    </source>
</reference>
<evidence type="ECO:0000313" key="5">
    <source>
        <dbReference type="Proteomes" id="UP001363151"/>
    </source>
</evidence>
<dbReference type="InterPro" id="IPR001466">
    <property type="entry name" value="Beta-lactam-related"/>
</dbReference>
<keyword evidence="1" id="KW-0378">Hydrolase</keyword>
<keyword evidence="2" id="KW-0732">Signal</keyword>
<feature type="domain" description="Beta-lactamase-related" evidence="3">
    <location>
        <begin position="63"/>
        <end position="358"/>
    </location>
</feature>
<dbReference type="PANTHER" id="PTHR43283">
    <property type="entry name" value="BETA-LACTAMASE-RELATED"/>
    <property type="match status" value="1"/>
</dbReference>
<dbReference type="PANTHER" id="PTHR43283:SF11">
    <property type="entry name" value="BETA-LACTAMASE-RELATED DOMAIN-CONTAINING PROTEIN"/>
    <property type="match status" value="1"/>
</dbReference>
<dbReference type="EMBL" id="JBBJCI010000290">
    <property type="protein sequence ID" value="KAK7235700.1"/>
    <property type="molecule type" value="Genomic_DNA"/>
</dbReference>
<accession>A0ABR1FQB8</accession>
<feature type="signal peptide" evidence="2">
    <location>
        <begin position="1"/>
        <end position="20"/>
    </location>
</feature>
<dbReference type="Pfam" id="PF00144">
    <property type="entry name" value="Beta-lactamase"/>
    <property type="match status" value="1"/>
</dbReference>
<dbReference type="InterPro" id="IPR050789">
    <property type="entry name" value="Diverse_Enzym_Activities"/>
</dbReference>
<organism evidence="4 5">
    <name type="scientific">Aureococcus anophagefferens</name>
    <name type="common">Harmful bloom alga</name>
    <dbReference type="NCBI Taxonomy" id="44056"/>
    <lineage>
        <taxon>Eukaryota</taxon>
        <taxon>Sar</taxon>
        <taxon>Stramenopiles</taxon>
        <taxon>Ochrophyta</taxon>
        <taxon>Pelagophyceae</taxon>
        <taxon>Pelagomonadales</taxon>
        <taxon>Pelagomonadaceae</taxon>
        <taxon>Aureococcus</taxon>
    </lineage>
</organism>
<gene>
    <name evidence="4" type="ORF">SO694_0006708</name>
</gene>